<accession>A0A0R3LFA2</accession>
<protein>
    <submittedName>
        <fullName evidence="1">Uncharacterized protein</fullName>
    </submittedName>
</protein>
<evidence type="ECO:0000313" key="1">
    <source>
        <dbReference type="EMBL" id="KRR06472.1"/>
    </source>
</evidence>
<organism evidence="1 2">
    <name type="scientific">Bradyrhizobium jicamae</name>
    <dbReference type="NCBI Taxonomy" id="280332"/>
    <lineage>
        <taxon>Bacteria</taxon>
        <taxon>Pseudomonadati</taxon>
        <taxon>Pseudomonadota</taxon>
        <taxon>Alphaproteobacteria</taxon>
        <taxon>Hyphomicrobiales</taxon>
        <taxon>Nitrobacteraceae</taxon>
        <taxon>Bradyrhizobium</taxon>
    </lineage>
</organism>
<dbReference type="Proteomes" id="UP000050863">
    <property type="component" value="Unassembled WGS sequence"/>
</dbReference>
<comment type="caution">
    <text evidence="1">The sequence shown here is derived from an EMBL/GenBank/DDBJ whole genome shotgun (WGS) entry which is preliminary data.</text>
</comment>
<evidence type="ECO:0000313" key="2">
    <source>
        <dbReference type="Proteomes" id="UP000050863"/>
    </source>
</evidence>
<keyword evidence="2" id="KW-1185">Reference proteome</keyword>
<sequence>MPSRVTKMTVQRPIEHLGFWPAWSVLTNPMFGEVSDKTSSVGCSCNDAICDPVMMCADIKNLCTVPPPIGSRGLPRNVGCAPIFESYTRCSAEPQSRR</sequence>
<name>A0A0R3LFA2_9BRAD</name>
<gene>
    <name evidence="1" type="ORF">CQ12_16730</name>
</gene>
<proteinExistence type="predicted"/>
<reference evidence="1 2" key="1">
    <citation type="submission" date="2014-03" db="EMBL/GenBank/DDBJ databases">
        <title>Bradyrhizobium valentinum sp. nov., isolated from effective nodules of Lupinus mariae-josephae, a lupine endemic of basic-lime soils in Eastern Spain.</title>
        <authorList>
            <person name="Duran D."/>
            <person name="Rey L."/>
            <person name="Navarro A."/>
            <person name="Busquets A."/>
            <person name="Imperial J."/>
            <person name="Ruiz-Argueso T."/>
        </authorList>
    </citation>
    <scope>NUCLEOTIDE SEQUENCE [LARGE SCALE GENOMIC DNA]</scope>
    <source>
        <strain evidence="1 2">PAC68</strain>
    </source>
</reference>
<dbReference type="AlphaFoldDB" id="A0A0R3LFA2"/>
<dbReference type="EMBL" id="LLXZ01000113">
    <property type="protein sequence ID" value="KRR06472.1"/>
    <property type="molecule type" value="Genomic_DNA"/>
</dbReference>